<keyword evidence="2" id="KW-0800">Toxin</keyword>
<dbReference type="InterPro" id="IPR006915">
    <property type="entry name" value="DUF637_hemagglutn_put"/>
</dbReference>
<dbReference type="Pfam" id="PF04830">
    <property type="entry name" value="DUF637"/>
    <property type="match status" value="1"/>
</dbReference>
<dbReference type="SMART" id="SM00912">
    <property type="entry name" value="Haemagg_act"/>
    <property type="match status" value="1"/>
</dbReference>
<sequence length="1891" mass="206351">MKNKNISYSSKIVYLIASYPLLPVFSSIIQPANDKTQLTVKNQIPIINIAAPNQAGISHNHYQQFNIPPQGAVLNNAIRSTHSELVGQLAKNEQLVERAASLIINEVTGSSSSHLNGKLEIAGRKADLIIANPNGISCDGCRFNNIGGLTLTTGQPTLNQRGEFNHLRVNKGDITIHNKGLNSGSQNYTEMISQTATINASIHSKTISLLQGTNAIDYQTGKISQIPNPSLKPQFAVNITAPGGIYANQVKIIATEPDSEVKLDNIKTSERDLFVSAKGKLTLGHITTKGHLTAKAPAVIIPATSEILSQQDLLVESDSLINQGKITAQQNMHLFSNIIRNQGESAKIEAYNNLWLQKNARGELSERIENSAATISTQTGDLFLRAKHVINQTNNPNMTQQLITPDSNKVKEYVVRAYGHGVVLSKKLKPNYQINGKQHWFGEIDPLFTQFVQLEKTTYTLVSPLVVGRISAGNNLYIKSDQLVNDKSIIKSRNDSYLHSKNITAISQKLGEKSVWVAMHNALDEPANYILLQGSLHQIFGYIPAHHAYEKSDYNDARIRYFVDYGQYLSFIPADIAEKAPYESFIYDSATHLIPVNQPEIGLWRDHDFLAARFSATNNLVITADNIQFNKIYPQPLNSVAELHEKFDYKQLLVGKNITLNSKQLTGSLSAQAKNNLSISSENIVLNNSELSANNELNLIAKNDIALTDTGLADHNVLLLSKNGAISYQAAEYHRYDDDDFWQYDLFPDEDLFPYFDITPKYKLLAAKNRLDMIAGQDIQIDNKVALNVPIINITTKGSIYFNRPEKALFNKPLHYDRLELNLKSIYDFHDKEYDHQRDLETSEQYQPKWQKARRILLNAGKDIVFNGVDLQAEQGIEVFAGNDIQLAPAPFKLQDNVYLLLKRRFTHLGTLAASFYSPQLKLPFDLSSNIKSPTTQAFKSYLTSEGTLLLNAGRDLNLQAAELSSKQATHLFAGRNIDLSVKILTTDLIAQKELQQTYQPQSFTPVVQSGGALHMVAGENLFLQAANIKSGGAMALTAGNEFVIDDVPYRAEIESDGYHEKLRHLTTQLHSGGRLDLFSKQHLLIKGAQLHATGDITLVSAGNTELKTLKNRDHGWQHGKLIDKTYQQGVEIESGGALNILAGGHLLFQAANLKAQRTMDIAAQGGYLYAQAMEETEHYEEEHKSCNRWTLCLTKNSEHRTYHAVKNRVTEFHAGNDISLLSYNDSIYEATKINTQRNATLTSTHGRVLFKAVQNQTLDQTISNSQDIFITRRDKGSYSAVWQLPTIQYGGDLTVNAAQGIEADVNGQKGQTLKQVIASLGDSPESQWLKVLQENPDVNWHKVENEYKSWDITQQQLHPVSAAVIAIATGAAASALAIPAGISAASAAGLSGTSAIVMQGAVSAGVRAIAAKAAVSLANNQGDISATLKELGSNQSVKSIIASMAIEGSLAGLDTTVFSHGDSVAHSAQPYNPTFPRFSDGEWQHTVQRVAAQSLITSGVDTALNGGSFKDKLAAALVSQTSRQLHAEGAHLIAKNGQVLGNPGKLLSHGAMAALSAEIADSDKVGAAAGAFAAELAAIGLGNNYYVDSSNRQQKILDTSRVIGGLAGALASGTAEGAYSGADAGVIAVQNNYLTAKDVLDMQRELEEAADKSAIYVKYGQISEQNRQEAVAGNCSDNLFCTVAVWEMLTVGSEQAQTVARFSFVSELSHEELNQLNRFITAENAESAQTIYASLPNSVQLALKGKEVLDSLGARSIAGISTLGIRGGGSNDNKEQGKRSAIPVPEKTTASNGLTYQSNQKHTLGQLGNRPNAGIEPQNSMNLFEHSIPSSKTYPNKEVRYSVDKNGDVHRFEGTNGIYHWNGSSGNANNPLTGKQVPSDVQKKLGVRLK</sequence>
<evidence type="ECO:0000313" key="9">
    <source>
        <dbReference type="Proteomes" id="UP001231859"/>
    </source>
</evidence>
<dbReference type="Gene3D" id="2.160.20.10">
    <property type="entry name" value="Single-stranded right-handed beta-helix, Pectin lyase-like"/>
    <property type="match status" value="1"/>
</dbReference>
<protein>
    <submittedName>
        <fullName evidence="8">DUF637 domain-containing protein</fullName>
    </submittedName>
</protein>
<dbReference type="Pfam" id="PF04829">
    <property type="entry name" value="PT-VENN"/>
    <property type="match status" value="1"/>
</dbReference>
<evidence type="ECO:0000313" key="8">
    <source>
        <dbReference type="EMBL" id="WGO82525.1"/>
    </source>
</evidence>
<evidence type="ECO:0000256" key="3">
    <source>
        <dbReference type="ARBA" id="ARBA00022913"/>
    </source>
</evidence>
<keyword evidence="9" id="KW-1185">Reference proteome</keyword>
<feature type="compositionally biased region" description="Polar residues" evidence="5">
    <location>
        <begin position="1789"/>
        <end position="1804"/>
    </location>
</feature>
<keyword evidence="6" id="KW-0472">Membrane</keyword>
<keyword evidence="6" id="KW-0812">Transmembrane</keyword>
<evidence type="ECO:0000256" key="5">
    <source>
        <dbReference type="SAM" id="MobiDB-lite"/>
    </source>
</evidence>
<dbReference type="InterPro" id="IPR006914">
    <property type="entry name" value="VENN_dom"/>
</dbReference>
<evidence type="ECO:0000259" key="7">
    <source>
        <dbReference type="SMART" id="SM00912"/>
    </source>
</evidence>
<evidence type="ECO:0000256" key="6">
    <source>
        <dbReference type="SAM" id="Phobius"/>
    </source>
</evidence>
<dbReference type="SUPFAM" id="SSF51126">
    <property type="entry name" value="Pectin lyase-like"/>
    <property type="match status" value="1"/>
</dbReference>
<dbReference type="InterPro" id="IPR012334">
    <property type="entry name" value="Pectin_lyas_fold"/>
</dbReference>
<dbReference type="NCBIfam" id="TIGR01901">
    <property type="entry name" value="adhes_NPXG"/>
    <property type="match status" value="1"/>
</dbReference>
<accession>A0ABY8NZ55</accession>
<dbReference type="Pfam" id="PF05860">
    <property type="entry name" value="TPS"/>
    <property type="match status" value="1"/>
</dbReference>
<organism evidence="8 9">
    <name type="scientific">Arsenophonus apicola</name>
    <dbReference type="NCBI Taxonomy" id="2879119"/>
    <lineage>
        <taxon>Bacteria</taxon>
        <taxon>Pseudomonadati</taxon>
        <taxon>Pseudomonadota</taxon>
        <taxon>Gammaproteobacteria</taxon>
        <taxon>Enterobacterales</taxon>
        <taxon>Morganellaceae</taxon>
        <taxon>Arsenophonus</taxon>
    </lineage>
</organism>
<gene>
    <name evidence="8" type="ORF">QG404_09005</name>
</gene>
<evidence type="ECO:0000256" key="4">
    <source>
        <dbReference type="ARBA" id="ARBA00023026"/>
    </source>
</evidence>
<evidence type="ECO:0000256" key="2">
    <source>
        <dbReference type="ARBA" id="ARBA00022656"/>
    </source>
</evidence>
<feature type="transmembrane region" description="Helical" evidence="6">
    <location>
        <begin position="12"/>
        <end position="29"/>
    </location>
</feature>
<dbReference type="InterPro" id="IPR011050">
    <property type="entry name" value="Pectin_lyase_fold/virulence"/>
</dbReference>
<reference evidence="8 9" key="1">
    <citation type="submission" date="2023-04" db="EMBL/GenBank/DDBJ databases">
        <title>Genome dynamics across the evolutionary transition to endosymbiosis.</title>
        <authorList>
            <person name="Siozios S."/>
            <person name="Nadal-Jimenez P."/>
            <person name="Azagi T."/>
            <person name="Sprong H."/>
            <person name="Frost C.L."/>
            <person name="Parratt S.R."/>
            <person name="Taylor G."/>
            <person name="Brettell L."/>
            <person name="Lew K.C."/>
            <person name="Croft L."/>
            <person name="King K.C."/>
            <person name="Brockhurst M.A."/>
            <person name="Hypsa V."/>
            <person name="Novakova E."/>
            <person name="Darby A.C."/>
            <person name="Hurst G.D.D."/>
        </authorList>
    </citation>
    <scope>NUCLEOTIDE SEQUENCE [LARGE SCALE GENOMIC DNA]</scope>
    <source>
        <strain evidence="9">aApi_AU</strain>
    </source>
</reference>
<comment type="subcellular location">
    <subcellularLocation>
        <location evidence="1">Target cell</location>
        <location evidence="1">Target cell cytoplasm</location>
    </subcellularLocation>
</comment>
<keyword evidence="6" id="KW-1133">Transmembrane helix</keyword>
<keyword evidence="3" id="KW-1266">Target cell cytoplasm</keyword>
<feature type="domain" description="Filamentous haemagglutinin FhaB/tRNA nuclease CdiA-like TPS" evidence="7">
    <location>
        <begin position="41"/>
        <end position="161"/>
    </location>
</feature>
<evidence type="ECO:0000256" key="1">
    <source>
        <dbReference type="ARBA" id="ARBA00004219"/>
    </source>
</evidence>
<dbReference type="InterPro" id="IPR025157">
    <property type="entry name" value="Hemagglutinin_rpt"/>
</dbReference>
<dbReference type="EMBL" id="CP123759">
    <property type="protein sequence ID" value="WGO82525.1"/>
    <property type="molecule type" value="Genomic_DNA"/>
</dbReference>
<dbReference type="RefSeq" id="WP_280937242.1">
    <property type="nucleotide sequence ID" value="NZ_CP123759.1"/>
</dbReference>
<proteinExistence type="predicted"/>
<name>A0ABY8NZ55_9GAMM</name>
<feature type="region of interest" description="Disordered" evidence="5">
    <location>
        <begin position="1767"/>
        <end position="1819"/>
    </location>
</feature>
<dbReference type="InterPro" id="IPR008638">
    <property type="entry name" value="FhaB/CdiA-like_TPS"/>
</dbReference>
<keyword evidence="4" id="KW-0843">Virulence</keyword>
<dbReference type="Proteomes" id="UP001231859">
    <property type="component" value="Chromosome"/>
</dbReference>
<dbReference type="Pfam" id="PF13332">
    <property type="entry name" value="Fil_haemagg_2"/>
    <property type="match status" value="1"/>
</dbReference>